<dbReference type="OrthoDB" id="185373at2759"/>
<feature type="repeat" description="PPR" evidence="3">
    <location>
        <begin position="50"/>
        <end position="84"/>
    </location>
</feature>
<protein>
    <recommendedName>
        <fullName evidence="6">Pentatricopeptide repeat-containing protein</fullName>
    </recommendedName>
</protein>
<gene>
    <name evidence="4" type="ORF">OIU85_004065</name>
</gene>
<dbReference type="InterPro" id="IPR002885">
    <property type="entry name" value="PPR_rpt"/>
</dbReference>
<accession>A0A9Q0PSJ9</accession>
<dbReference type="NCBIfam" id="TIGR00756">
    <property type="entry name" value="PPR"/>
    <property type="match status" value="3"/>
</dbReference>
<keyword evidence="2" id="KW-0677">Repeat</keyword>
<evidence type="ECO:0000313" key="5">
    <source>
        <dbReference type="Proteomes" id="UP001151529"/>
    </source>
</evidence>
<proteinExistence type="inferred from homology"/>
<dbReference type="AlphaFoldDB" id="A0A9Q0PSJ9"/>
<comment type="similarity">
    <text evidence="1">Belongs to the PPR family. P subfamily.</text>
</comment>
<evidence type="ECO:0000256" key="1">
    <source>
        <dbReference type="ARBA" id="ARBA00007626"/>
    </source>
</evidence>
<dbReference type="PANTHER" id="PTHR46128">
    <property type="entry name" value="MITOCHONDRIAL GROUP I INTRON SPLICING FACTOR CCM1"/>
    <property type="match status" value="1"/>
</dbReference>
<keyword evidence="5" id="KW-1185">Reference proteome</keyword>
<feature type="repeat" description="PPR" evidence="3">
    <location>
        <begin position="15"/>
        <end position="49"/>
    </location>
</feature>
<dbReference type="Proteomes" id="UP001151529">
    <property type="component" value="Chromosome 13"/>
</dbReference>
<dbReference type="Pfam" id="PF13041">
    <property type="entry name" value="PPR_2"/>
    <property type="match status" value="1"/>
</dbReference>
<sequence length="264" mass="29839">MQVFDEMLREGLVPTVVTYNTLIKGLCLVGRPWAAHQLFGNISTCGLTPTIITYSTLIDGFCEQGNLYEGWALFQEMQKSAVKPNLVVYTILIDGMCKCGKLKDAKVLFSRLTVEGFQPDVHTYTVLIGGVCKEGYLIEDKWIFSFSDPKISSAYRLSSARHLQEEHEKLLTISRQSKNLLPVPKLSRFPISISSNQYHGACHSRFLQRIALSCEHSRFCNNGSKLSSGNRSVESYRILVHGSPISEHGNYETQFIRQCCWFLL</sequence>
<dbReference type="Gene3D" id="1.25.40.10">
    <property type="entry name" value="Tetratricopeptide repeat domain"/>
    <property type="match status" value="1"/>
</dbReference>
<evidence type="ECO:0008006" key="6">
    <source>
        <dbReference type="Google" id="ProtNLM"/>
    </source>
</evidence>
<dbReference type="InterPro" id="IPR011990">
    <property type="entry name" value="TPR-like_helical_dom_sf"/>
</dbReference>
<reference evidence="4" key="1">
    <citation type="submission" date="2022-11" db="EMBL/GenBank/DDBJ databases">
        <authorList>
            <person name="Hyden B.L."/>
            <person name="Feng K."/>
            <person name="Yates T."/>
            <person name="Jawdy S."/>
            <person name="Smart L.B."/>
            <person name="Muchero W."/>
        </authorList>
    </citation>
    <scope>NUCLEOTIDE SEQUENCE</scope>
    <source>
        <tissue evidence="4">Shoot tip</tissue>
    </source>
</reference>
<evidence type="ECO:0000256" key="2">
    <source>
        <dbReference type="ARBA" id="ARBA00022737"/>
    </source>
</evidence>
<dbReference type="Pfam" id="PF12854">
    <property type="entry name" value="PPR_1"/>
    <property type="match status" value="2"/>
</dbReference>
<dbReference type="InterPro" id="IPR050872">
    <property type="entry name" value="PPR_P_subfamily"/>
</dbReference>
<comment type="caution">
    <text evidence="4">The sequence shown here is derived from an EMBL/GenBank/DDBJ whole genome shotgun (WGS) entry which is preliminary data.</text>
</comment>
<name>A0A9Q0PSJ9_SALVM</name>
<dbReference type="EMBL" id="JAPFFL010000011">
    <property type="protein sequence ID" value="KAJ6693261.1"/>
    <property type="molecule type" value="Genomic_DNA"/>
</dbReference>
<evidence type="ECO:0000313" key="4">
    <source>
        <dbReference type="EMBL" id="KAJ6693261.1"/>
    </source>
</evidence>
<evidence type="ECO:0000256" key="3">
    <source>
        <dbReference type="PROSITE-ProRule" id="PRU00708"/>
    </source>
</evidence>
<feature type="repeat" description="PPR" evidence="3">
    <location>
        <begin position="85"/>
        <end position="119"/>
    </location>
</feature>
<organism evidence="4 5">
    <name type="scientific">Salix viminalis</name>
    <name type="common">Common osier</name>
    <name type="synonym">Basket willow</name>
    <dbReference type="NCBI Taxonomy" id="40686"/>
    <lineage>
        <taxon>Eukaryota</taxon>
        <taxon>Viridiplantae</taxon>
        <taxon>Streptophyta</taxon>
        <taxon>Embryophyta</taxon>
        <taxon>Tracheophyta</taxon>
        <taxon>Spermatophyta</taxon>
        <taxon>Magnoliopsida</taxon>
        <taxon>eudicotyledons</taxon>
        <taxon>Gunneridae</taxon>
        <taxon>Pentapetalae</taxon>
        <taxon>rosids</taxon>
        <taxon>fabids</taxon>
        <taxon>Malpighiales</taxon>
        <taxon>Salicaceae</taxon>
        <taxon>Saliceae</taxon>
        <taxon>Salix</taxon>
    </lineage>
</organism>
<dbReference type="PROSITE" id="PS51375">
    <property type="entry name" value="PPR"/>
    <property type="match status" value="3"/>
</dbReference>
<dbReference type="PANTHER" id="PTHR46128:SF73">
    <property type="entry name" value="CRIB DOMAIN-CONTAINING PROTEIN"/>
    <property type="match status" value="1"/>
</dbReference>
<reference evidence="4" key="2">
    <citation type="journal article" date="2023" name="Int. J. Mol. Sci.">
        <title>De Novo Assembly and Annotation of 11 Diverse Shrub Willow (Salix) Genomes Reveals Novel Gene Organization in Sex-Linked Regions.</title>
        <authorList>
            <person name="Hyden B."/>
            <person name="Feng K."/>
            <person name="Yates T.B."/>
            <person name="Jawdy S."/>
            <person name="Cereghino C."/>
            <person name="Smart L.B."/>
            <person name="Muchero W."/>
        </authorList>
    </citation>
    <scope>NUCLEOTIDE SEQUENCE [LARGE SCALE GENOMIC DNA]</scope>
    <source>
        <tissue evidence="4">Shoot tip</tissue>
    </source>
</reference>